<dbReference type="GO" id="GO:0102002">
    <property type="term" value="F:valine N-monooxygenase (oxime forming) activity"/>
    <property type="evidence" value="ECO:0007669"/>
    <property type="project" value="UniProtKB-EC"/>
</dbReference>
<evidence type="ECO:0000256" key="26">
    <source>
        <dbReference type="SAM" id="Phobius"/>
    </source>
</evidence>
<keyword evidence="12 25" id="KW-0560">Oxidoreductase</keyword>
<organism evidence="27 28">
    <name type="scientific">Phaseolus angularis</name>
    <name type="common">Azuki bean</name>
    <name type="synonym">Vigna angularis</name>
    <dbReference type="NCBI Taxonomy" id="3914"/>
    <lineage>
        <taxon>Eukaryota</taxon>
        <taxon>Viridiplantae</taxon>
        <taxon>Streptophyta</taxon>
        <taxon>Embryophyta</taxon>
        <taxon>Tracheophyta</taxon>
        <taxon>Spermatophyta</taxon>
        <taxon>Magnoliopsida</taxon>
        <taxon>eudicotyledons</taxon>
        <taxon>Gunneridae</taxon>
        <taxon>Pentapetalae</taxon>
        <taxon>rosids</taxon>
        <taxon>fabids</taxon>
        <taxon>Fabales</taxon>
        <taxon>Fabaceae</taxon>
        <taxon>Papilionoideae</taxon>
        <taxon>50 kb inversion clade</taxon>
        <taxon>NPAAA clade</taxon>
        <taxon>indigoferoid/millettioid clade</taxon>
        <taxon>Phaseoleae</taxon>
        <taxon>Vigna</taxon>
    </lineage>
</organism>
<evidence type="ECO:0000256" key="16">
    <source>
        <dbReference type="ARBA" id="ARBA00023180"/>
    </source>
</evidence>
<keyword evidence="16" id="KW-0325">Glycoprotein</keyword>
<dbReference type="Gramene" id="KOM51381">
    <property type="protein sequence ID" value="KOM51381"/>
    <property type="gene ID" value="LR48_Vigan09g004000"/>
</dbReference>
<dbReference type="OMA" id="VAQHYSC"/>
<keyword evidence="9" id="KW-0492">Microsome</keyword>
<dbReference type="Proteomes" id="UP000053144">
    <property type="component" value="Chromosome 9"/>
</dbReference>
<feature type="binding site" description="axial binding residue" evidence="24">
    <location>
        <position position="486"/>
    </location>
    <ligand>
        <name>heme</name>
        <dbReference type="ChEBI" id="CHEBI:30413"/>
    </ligand>
    <ligandPart>
        <name>Fe</name>
        <dbReference type="ChEBI" id="CHEBI:18248"/>
    </ligandPart>
</feature>
<evidence type="ECO:0000256" key="9">
    <source>
        <dbReference type="ARBA" id="ARBA00022848"/>
    </source>
</evidence>
<keyword evidence="7 24" id="KW-0479">Metal-binding</keyword>
<dbReference type="PROSITE" id="PS00086">
    <property type="entry name" value="CYTOCHROME_P450"/>
    <property type="match status" value="1"/>
</dbReference>
<evidence type="ECO:0000256" key="15">
    <source>
        <dbReference type="ARBA" id="ARBA00023136"/>
    </source>
</evidence>
<dbReference type="GO" id="GO:0005506">
    <property type="term" value="F:iron ion binding"/>
    <property type="evidence" value="ECO:0007669"/>
    <property type="project" value="InterPro"/>
</dbReference>
<evidence type="ECO:0000256" key="5">
    <source>
        <dbReference type="ARBA" id="ARBA00022617"/>
    </source>
</evidence>
<dbReference type="PANTHER" id="PTHR47944">
    <property type="entry name" value="CYTOCHROME P450 98A9"/>
    <property type="match status" value="1"/>
</dbReference>
<keyword evidence="5 24" id="KW-0349">Heme</keyword>
<dbReference type="Gene3D" id="1.10.630.10">
    <property type="entry name" value="Cytochrome P450"/>
    <property type="match status" value="1"/>
</dbReference>
<keyword evidence="15 26" id="KW-0472">Membrane</keyword>
<evidence type="ECO:0000256" key="14">
    <source>
        <dbReference type="ARBA" id="ARBA00023033"/>
    </source>
</evidence>
<dbReference type="PRINTS" id="PR00463">
    <property type="entry name" value="EP450I"/>
</dbReference>
<evidence type="ECO:0000256" key="7">
    <source>
        <dbReference type="ARBA" id="ARBA00022723"/>
    </source>
</evidence>
<dbReference type="EMBL" id="CM003379">
    <property type="protein sequence ID" value="KOM51381.1"/>
    <property type="molecule type" value="Genomic_DNA"/>
</dbReference>
<evidence type="ECO:0000256" key="25">
    <source>
        <dbReference type="RuleBase" id="RU000461"/>
    </source>
</evidence>
<keyword evidence="14 25" id="KW-0503">Monooxygenase</keyword>
<evidence type="ECO:0000256" key="23">
    <source>
        <dbReference type="ARBA" id="ARBA00058503"/>
    </source>
</evidence>
<evidence type="ECO:0000256" key="12">
    <source>
        <dbReference type="ARBA" id="ARBA00023002"/>
    </source>
</evidence>
<dbReference type="AlphaFoldDB" id="A0A0L9V8I3"/>
<comment type="subcellular location">
    <subcellularLocation>
        <location evidence="2">Microsome membrane</location>
        <topology evidence="2">Single-pass type II membrane protein</topology>
    </subcellularLocation>
</comment>
<sequence>MQDTMQRFLLFPMDHSSILLLSHLQFQNLWSSLIILVIFCITFLKGLGFHLLKKSKNEEIPLPPGPKPWPIIGNLPEMLATRPTFRWINNLMKGMKTEIACIRLGNVHVIPVTCPIIAREFLRKQDATFASRPTSITTSLISRGYLTTAVVPLREQWKKMRRIVGNELLSTTIHHQLQHKRLEEANNLVFYIYNKCKKNVNVNVGFVNVRDVAQHYSCNVIKNLSFGMRYFGEGKNDGGPGCEEVEHLEAIFVLLKYIYDFSVSDYVPCLRGLDLDGHENKVKKAIQIVDKYHNPIIDQRIREWNDGSKIHKEDFLDILISLRDANNNPVLTTQEIKAQIMELMMAAVDNPSNAVEWGLAEMINQPELLQHATEELDRVVGKERLVQESDIPKLNYIKACAREAFRLHPVAPFNVPHVSVKDTIVGKYLIPKGSHVLLNRQEIGRNSKVWGDEALKFKPERHLKDNVLLTEPDLNFVSFSTGRRGCPGIMLGTTMTVMLFARLLHSFSWTVPPNASRINLAESHHDILLANPLVAAVKPRLAQQLYTV</sequence>
<keyword evidence="8" id="KW-0256">Endoplasmic reticulum</keyword>
<keyword evidence="13 24" id="KW-0408">Iron</keyword>
<evidence type="ECO:0000313" key="27">
    <source>
        <dbReference type="EMBL" id="KOM51381.1"/>
    </source>
</evidence>
<evidence type="ECO:0000256" key="6">
    <source>
        <dbReference type="ARBA" id="ARBA00022692"/>
    </source>
</evidence>
<evidence type="ECO:0000256" key="20">
    <source>
        <dbReference type="ARBA" id="ARBA00051419"/>
    </source>
</evidence>
<proteinExistence type="inferred from homology"/>
<evidence type="ECO:0000313" key="28">
    <source>
        <dbReference type="Proteomes" id="UP000053144"/>
    </source>
</evidence>
<dbReference type="GO" id="GO:0102001">
    <property type="term" value="F:isoleucine N-monooxygenase (oxime forming) activity"/>
    <property type="evidence" value="ECO:0007669"/>
    <property type="project" value="UniProtKB-EC"/>
</dbReference>
<comment type="catalytic activity">
    <reaction evidence="19">
        <text>N-hydroxy-L-valine + reduced [NADPH--hemoprotein reductase] + O2 = N,N-dihydroxy-L-valine + oxidized [NADPH--hemoprotein reductase] + H2O + H(+)</text>
        <dbReference type="Rhea" id="RHEA:30495"/>
        <dbReference type="Rhea" id="RHEA-COMP:11964"/>
        <dbReference type="Rhea" id="RHEA-COMP:11965"/>
        <dbReference type="ChEBI" id="CHEBI:15377"/>
        <dbReference type="ChEBI" id="CHEBI:15378"/>
        <dbReference type="ChEBI" id="CHEBI:15379"/>
        <dbReference type="ChEBI" id="CHEBI:57618"/>
        <dbReference type="ChEBI" id="CHEBI:58210"/>
        <dbReference type="ChEBI" id="CHEBI:61140"/>
        <dbReference type="ChEBI" id="CHEBI:61142"/>
    </reaction>
</comment>
<dbReference type="PANTHER" id="PTHR47944:SF19">
    <property type="entry name" value="CYTOCHROME P450 77A4"/>
    <property type="match status" value="1"/>
</dbReference>
<dbReference type="KEGG" id="var:108342438"/>
<comment type="cofactor">
    <cofactor evidence="1 24">
        <name>heme</name>
        <dbReference type="ChEBI" id="CHEBI:30413"/>
    </cofactor>
</comment>
<evidence type="ECO:0000256" key="24">
    <source>
        <dbReference type="PIRSR" id="PIRSR602401-1"/>
    </source>
</evidence>
<evidence type="ECO:0000256" key="13">
    <source>
        <dbReference type="ARBA" id="ARBA00023004"/>
    </source>
</evidence>
<comment type="pathway">
    <text evidence="3">Secondary metabolite biosynthesis.</text>
</comment>
<evidence type="ECO:0000256" key="2">
    <source>
        <dbReference type="ARBA" id="ARBA00004464"/>
    </source>
</evidence>
<dbReference type="SUPFAM" id="SSF48264">
    <property type="entry name" value="Cytochrome P450"/>
    <property type="match status" value="1"/>
</dbReference>
<evidence type="ECO:0000256" key="19">
    <source>
        <dbReference type="ARBA" id="ARBA00051269"/>
    </source>
</evidence>
<evidence type="ECO:0000256" key="8">
    <source>
        <dbReference type="ARBA" id="ARBA00022824"/>
    </source>
</evidence>
<evidence type="ECO:0000256" key="18">
    <source>
        <dbReference type="ARBA" id="ARBA00051234"/>
    </source>
</evidence>
<dbReference type="Pfam" id="PF00067">
    <property type="entry name" value="p450"/>
    <property type="match status" value="1"/>
</dbReference>
<keyword evidence="11 26" id="KW-1133">Transmembrane helix</keyword>
<evidence type="ECO:0000256" key="17">
    <source>
        <dbReference type="ARBA" id="ARBA00051005"/>
    </source>
</evidence>
<dbReference type="InterPro" id="IPR036396">
    <property type="entry name" value="Cyt_P450_sf"/>
</dbReference>
<evidence type="ECO:0000256" key="22">
    <source>
        <dbReference type="ARBA" id="ARBA00052887"/>
    </source>
</evidence>
<dbReference type="FunFam" id="1.10.630.10:FF:000037">
    <property type="entry name" value="Cytochrome P450 9"/>
    <property type="match status" value="1"/>
</dbReference>
<comment type="catalytic activity">
    <reaction evidence="17">
        <text>L-valine + reduced [NADPH--hemoprotein reductase] + O2 = N-hydroxy-L-valine + oxidized [NADPH--hemoprotein reductase] + H2O + 2 H(+)</text>
        <dbReference type="Rhea" id="RHEA:30491"/>
        <dbReference type="Rhea" id="RHEA-COMP:11964"/>
        <dbReference type="Rhea" id="RHEA-COMP:11965"/>
        <dbReference type="ChEBI" id="CHEBI:15377"/>
        <dbReference type="ChEBI" id="CHEBI:15378"/>
        <dbReference type="ChEBI" id="CHEBI:15379"/>
        <dbReference type="ChEBI" id="CHEBI:57618"/>
        <dbReference type="ChEBI" id="CHEBI:57762"/>
        <dbReference type="ChEBI" id="CHEBI:58210"/>
        <dbReference type="ChEBI" id="CHEBI:61140"/>
    </reaction>
</comment>
<evidence type="ECO:0000256" key="3">
    <source>
        <dbReference type="ARBA" id="ARBA00005179"/>
    </source>
</evidence>
<evidence type="ECO:0000256" key="10">
    <source>
        <dbReference type="ARBA" id="ARBA00022968"/>
    </source>
</evidence>
<keyword evidence="6 26" id="KW-0812">Transmembrane</keyword>
<evidence type="ECO:0000256" key="11">
    <source>
        <dbReference type="ARBA" id="ARBA00022989"/>
    </source>
</evidence>
<keyword evidence="10" id="KW-0735">Signal-anchor</keyword>
<gene>
    <name evidence="27" type="ORF">LR48_Vigan09g004000</name>
</gene>
<name>A0A0L9V8I3_PHAAN</name>
<comment type="catalytic activity">
    <reaction evidence="21">
        <text>L-valine + 2 reduced [NADPH--hemoprotein reductase] + 2 O2 = (E)-2-methylpropanal oxime + 2 oxidized [NADPH--hemoprotein reductase] + CO2 + 3 H2O + 2 H(+)</text>
        <dbReference type="Rhea" id="RHEA:28606"/>
        <dbReference type="Rhea" id="RHEA-COMP:11964"/>
        <dbReference type="Rhea" id="RHEA-COMP:11965"/>
        <dbReference type="ChEBI" id="CHEBI:15377"/>
        <dbReference type="ChEBI" id="CHEBI:15378"/>
        <dbReference type="ChEBI" id="CHEBI:15379"/>
        <dbReference type="ChEBI" id="CHEBI:16526"/>
        <dbReference type="ChEBI" id="CHEBI:57618"/>
        <dbReference type="ChEBI" id="CHEBI:57762"/>
        <dbReference type="ChEBI" id="CHEBI:58210"/>
        <dbReference type="ChEBI" id="CHEBI:61143"/>
        <dbReference type="EC" id="1.14.14.38"/>
    </reaction>
</comment>
<feature type="transmembrane region" description="Helical" evidence="26">
    <location>
        <begin position="29"/>
        <end position="52"/>
    </location>
</feature>
<dbReference type="GO" id="GO:0019756">
    <property type="term" value="P:cyanogenic glycoside biosynthetic process"/>
    <property type="evidence" value="ECO:0007669"/>
    <property type="project" value="UniProtKB-ARBA"/>
</dbReference>
<dbReference type="GO" id="GO:0020037">
    <property type="term" value="F:heme binding"/>
    <property type="evidence" value="ECO:0007669"/>
    <property type="project" value="InterPro"/>
</dbReference>
<comment type="catalytic activity">
    <reaction evidence="20">
        <text>L-isoleucine + 2 reduced [NADPH--hemoprotein reductase] + 2 O2 = (1E,2S)-2-methylbutanal oxime + 2 oxidized [NADPH--hemoprotein reductase] + CO2 + 3 H2O + 2 H(+)</text>
        <dbReference type="Rhea" id="RHEA:28602"/>
        <dbReference type="Rhea" id="RHEA-COMP:11964"/>
        <dbReference type="Rhea" id="RHEA-COMP:11965"/>
        <dbReference type="ChEBI" id="CHEBI:15377"/>
        <dbReference type="ChEBI" id="CHEBI:15378"/>
        <dbReference type="ChEBI" id="CHEBI:15379"/>
        <dbReference type="ChEBI" id="CHEBI:16526"/>
        <dbReference type="ChEBI" id="CHEBI:57618"/>
        <dbReference type="ChEBI" id="CHEBI:58045"/>
        <dbReference type="ChEBI" id="CHEBI:58210"/>
        <dbReference type="ChEBI" id="CHEBI:134628"/>
        <dbReference type="EC" id="1.14.14.39"/>
    </reaction>
</comment>
<comment type="catalytic activity">
    <reaction evidence="22">
        <text>L-isoleucine + reduced [NADPH--hemoprotein reductase] + O2 = N-hydroxy-L-isoleucine + oxidized [NADPH--hemoprotein reductase] + H2O + 2 H(+)</text>
        <dbReference type="Rhea" id="RHEA:30479"/>
        <dbReference type="Rhea" id="RHEA-COMP:11964"/>
        <dbReference type="Rhea" id="RHEA-COMP:11965"/>
        <dbReference type="ChEBI" id="CHEBI:15377"/>
        <dbReference type="ChEBI" id="CHEBI:15378"/>
        <dbReference type="ChEBI" id="CHEBI:15379"/>
        <dbReference type="ChEBI" id="CHEBI:57618"/>
        <dbReference type="ChEBI" id="CHEBI:58045"/>
        <dbReference type="ChEBI" id="CHEBI:58210"/>
        <dbReference type="ChEBI" id="CHEBI:61131"/>
    </reaction>
</comment>
<comment type="similarity">
    <text evidence="4 25">Belongs to the cytochrome P450 family.</text>
</comment>
<comment type="catalytic activity">
    <reaction evidence="18">
        <text>N-hydroxy-L-isoleucine + reduced [NADPH--hemoprotein reductase] + O2 = N,N-dihydroxy-L-isoleucine + oxidized [NADPH--hemoprotein reductase] + H2O + H(+)</text>
        <dbReference type="Rhea" id="RHEA:30483"/>
        <dbReference type="Rhea" id="RHEA-COMP:11964"/>
        <dbReference type="Rhea" id="RHEA-COMP:11965"/>
        <dbReference type="ChEBI" id="CHEBI:15377"/>
        <dbReference type="ChEBI" id="CHEBI:15378"/>
        <dbReference type="ChEBI" id="CHEBI:15379"/>
        <dbReference type="ChEBI" id="CHEBI:57618"/>
        <dbReference type="ChEBI" id="CHEBI:58210"/>
        <dbReference type="ChEBI" id="CHEBI:61131"/>
        <dbReference type="ChEBI" id="CHEBI:61133"/>
    </reaction>
</comment>
<accession>A0A0L9V8I3</accession>
<dbReference type="InterPro" id="IPR017972">
    <property type="entry name" value="Cyt_P450_CS"/>
</dbReference>
<evidence type="ECO:0000256" key="21">
    <source>
        <dbReference type="ARBA" id="ARBA00052460"/>
    </source>
</evidence>
<dbReference type="InterPro" id="IPR002401">
    <property type="entry name" value="Cyt_P450_E_grp-I"/>
</dbReference>
<dbReference type="OrthoDB" id="2789670at2759"/>
<reference evidence="28" key="1">
    <citation type="journal article" date="2015" name="Proc. Natl. Acad. Sci. U.S.A.">
        <title>Genome sequencing of adzuki bean (Vigna angularis) provides insight into high starch and low fat accumulation and domestication.</title>
        <authorList>
            <person name="Yang K."/>
            <person name="Tian Z."/>
            <person name="Chen C."/>
            <person name="Luo L."/>
            <person name="Zhao B."/>
            <person name="Wang Z."/>
            <person name="Yu L."/>
            <person name="Li Y."/>
            <person name="Sun Y."/>
            <person name="Li W."/>
            <person name="Chen Y."/>
            <person name="Li Y."/>
            <person name="Zhang Y."/>
            <person name="Ai D."/>
            <person name="Zhao J."/>
            <person name="Shang C."/>
            <person name="Ma Y."/>
            <person name="Wu B."/>
            <person name="Wang M."/>
            <person name="Gao L."/>
            <person name="Sun D."/>
            <person name="Zhang P."/>
            <person name="Guo F."/>
            <person name="Wang W."/>
            <person name="Li Y."/>
            <person name="Wang J."/>
            <person name="Varshney R.K."/>
            <person name="Wang J."/>
            <person name="Ling H.Q."/>
            <person name="Wan P."/>
        </authorList>
    </citation>
    <scope>NUCLEOTIDE SEQUENCE</scope>
    <source>
        <strain evidence="28">cv. Jingnong 6</strain>
    </source>
</reference>
<dbReference type="InterPro" id="IPR001128">
    <property type="entry name" value="Cyt_P450"/>
</dbReference>
<evidence type="ECO:0000256" key="1">
    <source>
        <dbReference type="ARBA" id="ARBA00001971"/>
    </source>
</evidence>
<evidence type="ECO:0000256" key="4">
    <source>
        <dbReference type="ARBA" id="ARBA00010617"/>
    </source>
</evidence>
<comment type="function">
    <text evidence="23">Involved in the biosynthesis of the cyanogenic glucosides linamarin and lotaustralin and of the nitirle glucosides rhodiocyanoside A and D. Can use L-isoleucine &gt; L-valine as substrate, but not L-leucine, L-phenylalanine or L-tyrosine. Catalyzes multi-step reactions starting with two successive N-hydroxylations using L-isoleucine and, to a lower extent, L-valine as substrates leading to the formation of N,N-dihydroxy-L-valine and N,N-dihydroxy-L-isoleucine, respectively; following spontaneous reactions lead to the production of (E)-2-methylpropanal oxime and (1E,2S)-2-methylbutanal oxime, respectively.</text>
</comment>
<protein>
    <submittedName>
        <fullName evidence="27">Uncharacterized protein</fullName>
    </submittedName>
</protein>